<organism evidence="4 5">
    <name type="scientific">Dissostichus eleginoides</name>
    <name type="common">Patagonian toothfish</name>
    <name type="synonym">Dissostichus amissus</name>
    <dbReference type="NCBI Taxonomy" id="100907"/>
    <lineage>
        <taxon>Eukaryota</taxon>
        <taxon>Metazoa</taxon>
        <taxon>Chordata</taxon>
        <taxon>Craniata</taxon>
        <taxon>Vertebrata</taxon>
        <taxon>Euteleostomi</taxon>
        <taxon>Actinopterygii</taxon>
        <taxon>Neopterygii</taxon>
        <taxon>Teleostei</taxon>
        <taxon>Neoteleostei</taxon>
        <taxon>Acanthomorphata</taxon>
        <taxon>Eupercaria</taxon>
        <taxon>Perciformes</taxon>
        <taxon>Notothenioidei</taxon>
        <taxon>Nototheniidae</taxon>
        <taxon>Dissostichus</taxon>
    </lineage>
</organism>
<dbReference type="EMBL" id="JASDAP010000025">
    <property type="protein sequence ID" value="KAK1880880.1"/>
    <property type="molecule type" value="Genomic_DNA"/>
</dbReference>
<keyword evidence="4" id="KW-0804">Transcription</keyword>
<feature type="compositionally biased region" description="Basic and acidic residues" evidence="1">
    <location>
        <begin position="552"/>
        <end position="573"/>
    </location>
</feature>
<proteinExistence type="predicted"/>
<dbReference type="GO" id="GO:0000428">
    <property type="term" value="C:DNA-directed RNA polymerase complex"/>
    <property type="evidence" value="ECO:0007669"/>
    <property type="project" value="UniProtKB-KW"/>
</dbReference>
<feature type="compositionally biased region" description="Polar residues" evidence="1">
    <location>
        <begin position="505"/>
        <end position="522"/>
    </location>
</feature>
<reference evidence="4" key="1">
    <citation type="submission" date="2023-04" db="EMBL/GenBank/DDBJ databases">
        <title>Chromosome-level genome of Chaenocephalus aceratus.</title>
        <authorList>
            <person name="Park H."/>
        </authorList>
    </citation>
    <scope>NUCLEOTIDE SEQUENCE</scope>
    <source>
        <strain evidence="4">DE</strain>
        <tissue evidence="4">Muscle</tissue>
    </source>
</reference>
<keyword evidence="2" id="KW-0472">Membrane</keyword>
<protein>
    <submittedName>
        <fullName evidence="4">DNA-directed RNA polymerase II subunit RPB1</fullName>
    </submittedName>
</protein>
<evidence type="ECO:0000256" key="2">
    <source>
        <dbReference type="SAM" id="Phobius"/>
    </source>
</evidence>
<evidence type="ECO:0000313" key="4">
    <source>
        <dbReference type="EMBL" id="KAK1880880.1"/>
    </source>
</evidence>
<keyword evidence="2" id="KW-0812">Transmembrane</keyword>
<feature type="signal peptide" evidence="3">
    <location>
        <begin position="1"/>
        <end position="19"/>
    </location>
</feature>
<gene>
    <name evidence="4" type="ORF">KUDE01_026400</name>
</gene>
<keyword evidence="2" id="KW-1133">Transmembrane helix</keyword>
<dbReference type="AlphaFoldDB" id="A0AAD9F0A7"/>
<comment type="caution">
    <text evidence="4">The sequence shown here is derived from an EMBL/GenBank/DDBJ whole genome shotgun (WGS) entry which is preliminary data.</text>
</comment>
<feature type="transmembrane region" description="Helical" evidence="2">
    <location>
        <begin position="320"/>
        <end position="344"/>
    </location>
</feature>
<sequence length="573" mass="62230">MKVISTAVLSALICMAVSSLKVKEEHRTAFFGEEIHINVPSGNLGEVVFKPRTNGSAEVVLLQAGQVVSPRARLSSPGHLVLEDMLEEDEGVYVIKNTNSPNTAKHLIIIVRDCALEQVVKYGETYQIYLKQVEGPITLEFRPALTPPNQTEIHHTTEPPPLVLYNQTEVLAEEYVGRLSVSEKKVTLHSVKVTDEGSFTVLDREGKVRRRNCLNVREHQEFLRLTHGENRKIKLYLHHSNANIVYRPKSDHQDRPILEEGVMVTPLDPELEGRLSVEGSELILKKATFTDTGVFTVTDLTGFTVAHVYIEVEAYKLPPLTVAILALMGVIAFMLLLCLLSCVYRVHMRNEKDKRVILIAQQAGNKEGEAFRQCVSVLFSEAHLSDYSPFGSVSSQPPDAPFTEESLMQSVCENPSESTEVTIKGLEVSKPGRYHTLSSENFLEMSDSGVEFTSSGLPLDSDTDGGMTYASHKPLLNAVSPTAMTEEVPPESPEATLAPDGDLSASRTPDSAMSVSPASNPRSLAAACPNGSLHGAASPGATSGGTVGSDPAQKEGGAESEEVGQKEESAQST</sequence>
<keyword evidence="5" id="KW-1185">Reference proteome</keyword>
<dbReference type="Proteomes" id="UP001228049">
    <property type="component" value="Unassembled WGS sequence"/>
</dbReference>
<accession>A0AAD9F0A7</accession>
<evidence type="ECO:0000256" key="1">
    <source>
        <dbReference type="SAM" id="MobiDB-lite"/>
    </source>
</evidence>
<name>A0AAD9F0A7_DISEL</name>
<keyword evidence="4" id="KW-0240">DNA-directed RNA polymerase</keyword>
<keyword evidence="3" id="KW-0732">Signal</keyword>
<evidence type="ECO:0000256" key="3">
    <source>
        <dbReference type="SAM" id="SignalP"/>
    </source>
</evidence>
<evidence type="ECO:0000313" key="5">
    <source>
        <dbReference type="Proteomes" id="UP001228049"/>
    </source>
</evidence>
<feature type="chain" id="PRO_5042104829" evidence="3">
    <location>
        <begin position="20"/>
        <end position="573"/>
    </location>
</feature>
<feature type="region of interest" description="Disordered" evidence="1">
    <location>
        <begin position="450"/>
        <end position="573"/>
    </location>
</feature>